<dbReference type="EMBL" id="NBNE01001018">
    <property type="protein sequence ID" value="OWZ15971.1"/>
    <property type="molecule type" value="Genomic_DNA"/>
</dbReference>
<name>A0A225WE16_9STRA</name>
<reference evidence="3" key="1">
    <citation type="submission" date="2017-03" db="EMBL/GenBank/DDBJ databases">
        <title>Phytopthora megakarya and P. palmivora, two closely related causual agents of cacao black pod achieved similar genome size and gene model numbers by different mechanisms.</title>
        <authorList>
            <person name="Ali S."/>
            <person name="Shao J."/>
            <person name="Larry D.J."/>
            <person name="Kronmiller B."/>
            <person name="Shen D."/>
            <person name="Strem M.D."/>
            <person name="Melnick R.L."/>
            <person name="Guiltinan M.J."/>
            <person name="Tyler B.M."/>
            <person name="Meinhardt L.W."/>
            <person name="Bailey B.A."/>
        </authorList>
    </citation>
    <scope>NUCLEOTIDE SEQUENCE [LARGE SCALE GENOMIC DNA]</scope>
    <source>
        <strain evidence="3">zdho120</strain>
    </source>
</reference>
<sequence length="459" mass="50224">EQEYGVDFNITFAAVIDMSSVKLIFALARKWRVPAKHGDVPNAYVKADKEPELVIFIRIPQGMKISEEALKKLGVMSEKDLVLELQKALYGLKQAGRLWSKLLQQKLLDAGFGQSLTDMCVYYRRQRGVLVVVGVYVDDLLVTGTQQEAVGLFFEELADLAVKNLGVASKFLGMRVTYDDDNGYFLDQEAVIGELLREFGMETANAVRTPIGPESNEAGVSELLSTAGGAGAVTVGEFQSLVGSLLWIARCTRPDIAFAVHKATRKTHGPSVADWKLAKRIVRYLAGTKRLRLQMNGIKGPEEALEVVAFSDADFAADKTDRKSVTGGLLTLDGMAVSWICKKQGGVSLSTMEAEYTAASVMATEILGVRELLGELGLEAEEPLPLRVDNRAALKQLDGESSSTKAKHIDVRVKFVGDYTKKGVLKPEYRESATMLADLMTKALDGPRLMELRTKIGLL</sequence>
<dbReference type="InterPro" id="IPR013103">
    <property type="entry name" value="RVT_2"/>
</dbReference>
<dbReference type="PANTHER" id="PTHR11439">
    <property type="entry name" value="GAG-POL-RELATED RETROTRANSPOSON"/>
    <property type="match status" value="1"/>
</dbReference>
<dbReference type="SUPFAM" id="SSF56672">
    <property type="entry name" value="DNA/RNA polymerases"/>
    <property type="match status" value="1"/>
</dbReference>
<dbReference type="OrthoDB" id="165748at2759"/>
<keyword evidence="3" id="KW-1185">Reference proteome</keyword>
<comment type="caution">
    <text evidence="2">The sequence shown here is derived from an EMBL/GenBank/DDBJ whole genome shotgun (WGS) entry which is preliminary data.</text>
</comment>
<accession>A0A225WE16</accession>
<dbReference type="PANTHER" id="PTHR11439:SF440">
    <property type="entry name" value="INTEGRASE CATALYTIC DOMAIN-CONTAINING PROTEIN"/>
    <property type="match status" value="1"/>
</dbReference>
<dbReference type="AlphaFoldDB" id="A0A225WE16"/>
<organism evidence="2 3">
    <name type="scientific">Phytophthora megakarya</name>
    <dbReference type="NCBI Taxonomy" id="4795"/>
    <lineage>
        <taxon>Eukaryota</taxon>
        <taxon>Sar</taxon>
        <taxon>Stramenopiles</taxon>
        <taxon>Oomycota</taxon>
        <taxon>Peronosporomycetes</taxon>
        <taxon>Peronosporales</taxon>
        <taxon>Peronosporaceae</taxon>
        <taxon>Phytophthora</taxon>
    </lineage>
</organism>
<evidence type="ECO:0000259" key="1">
    <source>
        <dbReference type="Pfam" id="PF07727"/>
    </source>
</evidence>
<gene>
    <name evidence="2" type="ORF">PHMEG_00010299</name>
</gene>
<proteinExistence type="predicted"/>
<dbReference type="CDD" id="cd09272">
    <property type="entry name" value="RNase_HI_RT_Ty1"/>
    <property type="match status" value="1"/>
</dbReference>
<evidence type="ECO:0000313" key="2">
    <source>
        <dbReference type="EMBL" id="OWZ15971.1"/>
    </source>
</evidence>
<protein>
    <submittedName>
        <fullName evidence="2">Putative mitochondrial protein</fullName>
    </submittedName>
</protein>
<dbReference type="Proteomes" id="UP000198211">
    <property type="component" value="Unassembled WGS sequence"/>
</dbReference>
<dbReference type="Pfam" id="PF07727">
    <property type="entry name" value="RVT_2"/>
    <property type="match status" value="1"/>
</dbReference>
<feature type="non-terminal residue" evidence="2">
    <location>
        <position position="1"/>
    </location>
</feature>
<evidence type="ECO:0000313" key="3">
    <source>
        <dbReference type="Proteomes" id="UP000198211"/>
    </source>
</evidence>
<feature type="domain" description="Reverse transcriptase Ty1/copia-type" evidence="1">
    <location>
        <begin position="2"/>
        <end position="211"/>
    </location>
</feature>
<dbReference type="InterPro" id="IPR043502">
    <property type="entry name" value="DNA/RNA_pol_sf"/>
</dbReference>
<dbReference type="STRING" id="4795.A0A225WE16"/>